<dbReference type="GO" id="GO:0006913">
    <property type="term" value="P:nucleocytoplasmic transport"/>
    <property type="evidence" value="ECO:0007669"/>
    <property type="project" value="TreeGrafter"/>
</dbReference>
<dbReference type="Proteomes" id="UP000192578">
    <property type="component" value="Unassembled WGS sequence"/>
</dbReference>
<dbReference type="PANTHER" id="PTHR14494">
    <property type="entry name" value="ALADIN/ADRACALIN/AAAS"/>
    <property type="match status" value="1"/>
</dbReference>
<evidence type="ECO:0000313" key="3">
    <source>
        <dbReference type="Proteomes" id="UP000192578"/>
    </source>
</evidence>
<dbReference type="InterPro" id="IPR045139">
    <property type="entry name" value="Aladin"/>
</dbReference>
<dbReference type="OrthoDB" id="411991at2759"/>
<dbReference type="EMBL" id="MTYJ01000041">
    <property type="protein sequence ID" value="OQV19310.1"/>
    <property type="molecule type" value="Genomic_DNA"/>
</dbReference>
<feature type="region of interest" description="Disordered" evidence="1">
    <location>
        <begin position="579"/>
        <end position="697"/>
    </location>
</feature>
<dbReference type="PANTHER" id="PTHR14494:SF0">
    <property type="entry name" value="ALADIN"/>
    <property type="match status" value="1"/>
</dbReference>
<proteinExistence type="predicted"/>
<evidence type="ECO:0000313" key="2">
    <source>
        <dbReference type="EMBL" id="OQV19310.1"/>
    </source>
</evidence>
<name>A0A1W0WVV1_HYPEX</name>
<gene>
    <name evidence="2" type="ORF">BV898_06728</name>
</gene>
<protein>
    <submittedName>
        <fullName evidence="2">Uncharacterized protein</fullName>
    </submittedName>
</protein>
<dbReference type="Gene3D" id="2.130.10.10">
    <property type="entry name" value="YVTN repeat-like/Quinoprotein amine dehydrogenase"/>
    <property type="match status" value="1"/>
</dbReference>
<reference evidence="3" key="1">
    <citation type="submission" date="2017-01" db="EMBL/GenBank/DDBJ databases">
        <title>Comparative genomics of anhydrobiosis in the tardigrade Hypsibius dujardini.</title>
        <authorList>
            <person name="Yoshida Y."/>
            <person name="Koutsovoulos G."/>
            <person name="Laetsch D."/>
            <person name="Stevens L."/>
            <person name="Kumar S."/>
            <person name="Horikawa D."/>
            <person name="Ishino K."/>
            <person name="Komine S."/>
            <person name="Tomita M."/>
            <person name="Blaxter M."/>
            <person name="Arakawa K."/>
        </authorList>
    </citation>
    <scope>NUCLEOTIDE SEQUENCE [LARGE SCALE GENOMIC DNA]</scope>
    <source>
        <strain evidence="3">Z151</strain>
    </source>
</reference>
<keyword evidence="3" id="KW-1185">Reference proteome</keyword>
<evidence type="ECO:0000256" key="1">
    <source>
        <dbReference type="SAM" id="MobiDB-lite"/>
    </source>
</evidence>
<feature type="compositionally biased region" description="Low complexity" evidence="1">
    <location>
        <begin position="600"/>
        <end position="618"/>
    </location>
</feature>
<dbReference type="SUPFAM" id="SSF50978">
    <property type="entry name" value="WD40 repeat-like"/>
    <property type="match status" value="1"/>
</dbReference>
<feature type="compositionally biased region" description="Polar residues" evidence="1">
    <location>
        <begin position="657"/>
        <end position="666"/>
    </location>
</feature>
<accession>A0A1W0WVV1</accession>
<dbReference type="GO" id="GO:0005643">
    <property type="term" value="C:nuclear pore"/>
    <property type="evidence" value="ECO:0007669"/>
    <property type="project" value="TreeGrafter"/>
</dbReference>
<dbReference type="InterPro" id="IPR036322">
    <property type="entry name" value="WD40_repeat_dom_sf"/>
</dbReference>
<organism evidence="2 3">
    <name type="scientific">Hypsibius exemplaris</name>
    <name type="common">Freshwater tardigrade</name>
    <dbReference type="NCBI Taxonomy" id="2072580"/>
    <lineage>
        <taxon>Eukaryota</taxon>
        <taxon>Metazoa</taxon>
        <taxon>Ecdysozoa</taxon>
        <taxon>Tardigrada</taxon>
        <taxon>Eutardigrada</taxon>
        <taxon>Parachela</taxon>
        <taxon>Hypsibioidea</taxon>
        <taxon>Hypsibiidae</taxon>
        <taxon>Hypsibius</taxon>
    </lineage>
</organism>
<sequence>MKSYWEEPAGPPSWELPVYPPSGMSSLGEGTSKTRSKVVHIHDPDLAAERQKMLLPVQLDSTQDAFFRASIQLACCDPTPVVTISAGVHESSAVWSIVSGVGGRINGLASDYLPGFRQVSDNTTHFYQWIRRFPIPGSFRTAGATEDRNERVKYLDKSAVRALSWHPSQLTLAFADGLGSVIICSCDKSYPLENGVFSRTLKHEYQKNAVSVVWDSFCDFRLGVCCSEAIIVWDLNPKTVNGMQTPLMTIQHLQLGEDVFTDMLFTSNLGFIASSLHGKLREYDLFSPETEQFLSYQGITELTLSPDHVYIGYSDSNGFVGAMKEDGFDSVFHLHVGLLASALTWLPDSTGLLFAKQKSTELFSVSIRPPPTPPGMPPSLHTVNPVGKFVGGGEDEFTRGSNALVEIRSVKFDSTGQRLVILLQNRQTKATRCVLCWTKLDGEGGLTLIRITGWIVLAKNDVPILADFALKSSLRGGILSVGSRGGVISHFPVCFHTGSNISPTEQTFTSPSNFHSHSQRSLFTHILSCLAGPVYQWLTRLFSAGGSHYESGFSSDVANMSANWSARPRLPPAATRITSFVESKPHKPIPEYRQSGDILSRSLSPSPEMESSRSPSSERYSDHHMSVDRTPDPPTKVGSSSFSPLAAQLAALGMGSGRQSSHETPSTPHPLVKTTNAASNRESDVGMALPSRLKFSE</sequence>
<dbReference type="AlphaFoldDB" id="A0A1W0WVV1"/>
<comment type="caution">
    <text evidence="2">The sequence shown here is derived from an EMBL/GenBank/DDBJ whole genome shotgun (WGS) entry which is preliminary data.</text>
</comment>
<dbReference type="InterPro" id="IPR015943">
    <property type="entry name" value="WD40/YVTN_repeat-like_dom_sf"/>
</dbReference>
<feature type="compositionally biased region" description="Basic and acidic residues" evidence="1">
    <location>
        <begin position="619"/>
        <end position="631"/>
    </location>
</feature>